<dbReference type="EMBL" id="LJSG01000018">
    <property type="protein sequence ID" value="KPP90349.1"/>
    <property type="molecule type" value="Genomic_DNA"/>
</dbReference>
<dbReference type="AlphaFoldDB" id="A0A0P7W896"/>
<evidence type="ECO:0000313" key="3">
    <source>
        <dbReference type="Proteomes" id="UP000050413"/>
    </source>
</evidence>
<name>A0A0P7W896_9RHOB</name>
<dbReference type="Pfam" id="PF07277">
    <property type="entry name" value="SapC"/>
    <property type="match status" value="1"/>
</dbReference>
<dbReference type="Proteomes" id="UP000182045">
    <property type="component" value="Unassembled WGS sequence"/>
</dbReference>
<dbReference type="InterPro" id="IPR010836">
    <property type="entry name" value="SapC"/>
</dbReference>
<evidence type="ECO:0000313" key="1">
    <source>
        <dbReference type="EMBL" id="CUX80725.1"/>
    </source>
</evidence>
<evidence type="ECO:0000313" key="2">
    <source>
        <dbReference type="EMBL" id="KPP90349.1"/>
    </source>
</evidence>
<evidence type="ECO:0000313" key="4">
    <source>
        <dbReference type="Proteomes" id="UP000182045"/>
    </source>
</evidence>
<dbReference type="OrthoDB" id="9806524at2"/>
<sequence length="258" mass="28138">MAVISPTTHSYLGWRPAAGFGFAGDVTLVPLATAEFARVAQMLPVVFRKAEDRWQAVAVMGPIEGVNVFVSREGKWRASFVPALLRVYPFKLTGAGELALWEGYQLEPLAAEGAQPFYKDGDLAPWLQQTQTFLKTVQTGIGAAHRVLERLETAEVLTPWEVPGIETPHPERALTGLYAIDAGLFEALDEALVLELYRSGSLRWLHAHLDSLHHAERFKALAKAIVAPGIAAPRQPEKIEQAADILAAIAEDLGDAEL</sequence>
<dbReference type="RefSeq" id="WP_072245612.1">
    <property type="nucleotide sequence ID" value="NZ_FBYC01000004.1"/>
</dbReference>
<dbReference type="Proteomes" id="UP000050413">
    <property type="component" value="Unassembled WGS sequence"/>
</dbReference>
<dbReference type="EMBL" id="FBYC01000004">
    <property type="protein sequence ID" value="CUX80725.1"/>
    <property type="molecule type" value="Genomic_DNA"/>
</dbReference>
<protein>
    <submittedName>
        <fullName evidence="1">SapC protein</fullName>
    </submittedName>
    <submittedName>
        <fullName evidence="2">SapC-like S-layer protein</fullName>
    </submittedName>
</protein>
<proteinExistence type="predicted"/>
<accession>A0A0P7W896</accession>
<comment type="caution">
    <text evidence="2">The sequence shown here is derived from an EMBL/GenBank/DDBJ whole genome shotgun (WGS) entry which is preliminary data.</text>
</comment>
<keyword evidence="4" id="KW-1185">Reference proteome</keyword>
<organism evidence="2 3">
    <name type="scientific">Roseibaca calidilacus</name>
    <dbReference type="NCBI Taxonomy" id="1666912"/>
    <lineage>
        <taxon>Bacteria</taxon>
        <taxon>Pseudomonadati</taxon>
        <taxon>Pseudomonadota</taxon>
        <taxon>Alphaproteobacteria</taxon>
        <taxon>Rhodobacterales</taxon>
        <taxon>Paracoccaceae</taxon>
        <taxon>Roseinatronobacter</taxon>
    </lineage>
</organism>
<gene>
    <name evidence="1" type="ORF">Ga0058931_1297</name>
    <name evidence="2" type="ORF">HLUCCA05_13960</name>
</gene>
<dbReference type="STRING" id="1666912.Ga0058931_1297"/>
<reference evidence="2 3" key="1">
    <citation type="submission" date="2015-09" db="EMBL/GenBank/DDBJ databases">
        <title>Identification and resolution of microdiversity through metagenomic sequencing of parallel consortia.</title>
        <authorList>
            <person name="Nelson W.C."/>
            <person name="Romine M.F."/>
            <person name="Lindemann S.R."/>
        </authorList>
    </citation>
    <scope>NUCLEOTIDE SEQUENCE [LARGE SCALE GENOMIC DNA]</scope>
    <source>
        <strain evidence="2">HL-91</strain>
    </source>
</reference>
<reference evidence="1 4" key="2">
    <citation type="submission" date="2016-01" db="EMBL/GenBank/DDBJ databases">
        <authorList>
            <person name="Varghese N."/>
        </authorList>
    </citation>
    <scope>NUCLEOTIDE SEQUENCE [LARGE SCALE GENOMIC DNA]</scope>
    <source>
        <strain evidence="1 4">HL-91</strain>
    </source>
</reference>